<evidence type="ECO:0000313" key="1">
    <source>
        <dbReference type="EMBL" id="KAF7260870.1"/>
    </source>
</evidence>
<protein>
    <submittedName>
        <fullName evidence="1">Uncharacterized protein</fullName>
    </submittedName>
</protein>
<organism evidence="1 2">
    <name type="scientific">Paragonimus skrjabini miyazakii</name>
    <dbReference type="NCBI Taxonomy" id="59628"/>
    <lineage>
        <taxon>Eukaryota</taxon>
        <taxon>Metazoa</taxon>
        <taxon>Spiralia</taxon>
        <taxon>Lophotrochozoa</taxon>
        <taxon>Platyhelminthes</taxon>
        <taxon>Trematoda</taxon>
        <taxon>Digenea</taxon>
        <taxon>Plagiorchiida</taxon>
        <taxon>Troglotremata</taxon>
        <taxon>Troglotrematidae</taxon>
        <taxon>Paragonimus</taxon>
    </lineage>
</organism>
<dbReference type="EMBL" id="JTDE01000579">
    <property type="protein sequence ID" value="KAF7260870.1"/>
    <property type="molecule type" value="Genomic_DNA"/>
</dbReference>
<dbReference type="Proteomes" id="UP000822476">
    <property type="component" value="Unassembled WGS sequence"/>
</dbReference>
<name>A0A8S9Z5G2_9TREM</name>
<evidence type="ECO:0000313" key="2">
    <source>
        <dbReference type="Proteomes" id="UP000822476"/>
    </source>
</evidence>
<keyword evidence="2" id="KW-1185">Reference proteome</keyword>
<reference evidence="1" key="1">
    <citation type="submission" date="2019-07" db="EMBL/GenBank/DDBJ databases">
        <title>Annotation for the trematode Paragonimus miyazaki's.</title>
        <authorList>
            <person name="Choi Y.-J."/>
        </authorList>
    </citation>
    <scope>NUCLEOTIDE SEQUENCE</scope>
    <source>
        <strain evidence="1">Japan</strain>
    </source>
</reference>
<sequence length="67" mass="7740">MHANGATHLTSVAPSVYRCRLALVQTYCNYVILYDRSCPIIHIFISRLVFCAHTWETFIRYTSAVNM</sequence>
<gene>
    <name evidence="1" type="ORF">EG68_03525</name>
</gene>
<accession>A0A8S9Z5G2</accession>
<proteinExistence type="predicted"/>
<comment type="caution">
    <text evidence="1">The sequence shown here is derived from an EMBL/GenBank/DDBJ whole genome shotgun (WGS) entry which is preliminary data.</text>
</comment>
<dbReference type="AlphaFoldDB" id="A0A8S9Z5G2"/>